<keyword evidence="6" id="KW-0413">Isomerase</keyword>
<name>A0A1T4MVK7_9HYPH</name>
<evidence type="ECO:0000313" key="6">
    <source>
        <dbReference type="EMBL" id="SJZ71003.1"/>
    </source>
</evidence>
<dbReference type="STRING" id="1365950.SAMN05428963_102307"/>
<reference evidence="6 7" key="1">
    <citation type="submission" date="2017-02" db="EMBL/GenBank/DDBJ databases">
        <authorList>
            <person name="Peterson S.W."/>
        </authorList>
    </citation>
    <scope>NUCLEOTIDE SEQUENCE [LARGE SCALE GENOMIC DNA]</scope>
    <source>
        <strain evidence="6 7">USBA 369</strain>
    </source>
</reference>
<sequence>MSPMPDCATDNRRTTVSAWTRHGALLLCGVAFAALPAAVGSAAADDAAGPLVAQAETAPANSSPTKSSVEAPKPQSHVDVEKLMAPQALPDIVLGKEDAPVTIVEYASLTCSHCADFHKETLPVVMKNYVDTGKVKFILREFPFDPRSLAAFMIARCAPDGRRTAMTDVLFDQQNTWATAQNASEALLQLAKLAGFTQESFKACLTDKDLQQKVMQVQKAGEAFGVNATPTFFVNGDMYPGAFPPDEMSAIIDAHL</sequence>
<feature type="compositionally biased region" description="Polar residues" evidence="3">
    <location>
        <begin position="59"/>
        <end position="68"/>
    </location>
</feature>
<keyword evidence="4" id="KW-0732">Signal</keyword>
<dbReference type="SUPFAM" id="SSF52833">
    <property type="entry name" value="Thioredoxin-like"/>
    <property type="match status" value="1"/>
</dbReference>
<dbReference type="InterPro" id="IPR036249">
    <property type="entry name" value="Thioredoxin-like_sf"/>
</dbReference>
<dbReference type="Gene3D" id="3.40.30.10">
    <property type="entry name" value="Glutaredoxin"/>
    <property type="match status" value="1"/>
</dbReference>
<proteinExistence type="inferred from homology"/>
<dbReference type="RefSeq" id="WP_245318775.1">
    <property type="nucleotide sequence ID" value="NZ_FUXL01000002.1"/>
</dbReference>
<dbReference type="GO" id="GO:0016853">
    <property type="term" value="F:isomerase activity"/>
    <property type="evidence" value="ECO:0007669"/>
    <property type="project" value="UniProtKB-KW"/>
</dbReference>
<dbReference type="Proteomes" id="UP000190135">
    <property type="component" value="Unassembled WGS sequence"/>
</dbReference>
<evidence type="ECO:0000256" key="3">
    <source>
        <dbReference type="SAM" id="MobiDB-lite"/>
    </source>
</evidence>
<dbReference type="EMBL" id="FUXL01000002">
    <property type="protein sequence ID" value="SJZ71003.1"/>
    <property type="molecule type" value="Genomic_DNA"/>
</dbReference>
<dbReference type="PROSITE" id="PS51352">
    <property type="entry name" value="THIOREDOXIN_2"/>
    <property type="match status" value="1"/>
</dbReference>
<evidence type="ECO:0000256" key="2">
    <source>
        <dbReference type="ARBA" id="ARBA00005791"/>
    </source>
</evidence>
<comment type="similarity">
    <text evidence="2">Belongs to the thioredoxin family. DsbA subfamily.</text>
</comment>
<evidence type="ECO:0000259" key="5">
    <source>
        <dbReference type="PROSITE" id="PS51352"/>
    </source>
</evidence>
<evidence type="ECO:0000256" key="4">
    <source>
        <dbReference type="SAM" id="SignalP"/>
    </source>
</evidence>
<feature type="chain" id="PRO_5012639873" evidence="4">
    <location>
        <begin position="34"/>
        <end position="256"/>
    </location>
</feature>
<organism evidence="6 7">
    <name type="scientific">Consotaella salsifontis</name>
    <dbReference type="NCBI Taxonomy" id="1365950"/>
    <lineage>
        <taxon>Bacteria</taxon>
        <taxon>Pseudomonadati</taxon>
        <taxon>Pseudomonadota</taxon>
        <taxon>Alphaproteobacteria</taxon>
        <taxon>Hyphomicrobiales</taxon>
        <taxon>Aurantimonadaceae</taxon>
        <taxon>Consotaella</taxon>
    </lineage>
</organism>
<accession>A0A1T4MVK7</accession>
<dbReference type="InterPro" id="IPR012336">
    <property type="entry name" value="Thioredoxin-like_fold"/>
</dbReference>
<evidence type="ECO:0000313" key="7">
    <source>
        <dbReference type="Proteomes" id="UP000190135"/>
    </source>
</evidence>
<dbReference type="Pfam" id="PF13462">
    <property type="entry name" value="Thioredoxin_4"/>
    <property type="match status" value="1"/>
</dbReference>
<keyword evidence="7" id="KW-1185">Reference proteome</keyword>
<feature type="region of interest" description="Disordered" evidence="3">
    <location>
        <begin position="55"/>
        <end position="76"/>
    </location>
</feature>
<evidence type="ECO:0000256" key="1">
    <source>
        <dbReference type="ARBA" id="ARBA00003565"/>
    </source>
</evidence>
<feature type="domain" description="Thioredoxin" evidence="5">
    <location>
        <begin position="52"/>
        <end position="256"/>
    </location>
</feature>
<gene>
    <name evidence="6" type="ORF">SAMN05428963_102307</name>
</gene>
<comment type="function">
    <text evidence="1">May be required for disulfide bond formation in some proteins.</text>
</comment>
<dbReference type="InterPro" id="IPR013766">
    <property type="entry name" value="Thioredoxin_domain"/>
</dbReference>
<dbReference type="AlphaFoldDB" id="A0A1T4MVK7"/>
<protein>
    <submittedName>
        <fullName evidence="6">Protein-disulfide isomerase</fullName>
    </submittedName>
</protein>
<dbReference type="PANTHER" id="PTHR13887:SF56">
    <property type="entry name" value="THIOREDOXIN-LIKE REDUCTASE RV2466C"/>
    <property type="match status" value="1"/>
</dbReference>
<dbReference type="PANTHER" id="PTHR13887">
    <property type="entry name" value="GLUTATHIONE S-TRANSFERASE KAPPA"/>
    <property type="match status" value="1"/>
</dbReference>
<feature type="signal peptide" evidence="4">
    <location>
        <begin position="1"/>
        <end position="33"/>
    </location>
</feature>